<proteinExistence type="predicted"/>
<dbReference type="GO" id="GO:0009654">
    <property type="term" value="C:photosystem II oxygen evolving complex"/>
    <property type="evidence" value="ECO:0007669"/>
    <property type="project" value="InterPro"/>
</dbReference>
<evidence type="ECO:0000256" key="1">
    <source>
        <dbReference type="ARBA" id="ARBA00004370"/>
    </source>
</evidence>
<dbReference type="GO" id="GO:0015979">
    <property type="term" value="P:photosynthesis"/>
    <property type="evidence" value="ECO:0007669"/>
    <property type="project" value="InterPro"/>
</dbReference>
<dbReference type="SUPFAM" id="SSF101112">
    <property type="entry name" value="Oxygen-evolving enhancer protein 3"/>
    <property type="match status" value="1"/>
</dbReference>
<dbReference type="AlphaFoldDB" id="A0AAU8JIL6"/>
<evidence type="ECO:0000313" key="5">
    <source>
        <dbReference type="EMBL" id="XCM38280.1"/>
    </source>
</evidence>
<dbReference type="Gene3D" id="1.20.120.290">
    <property type="entry name" value="Oxygen-evolving enhancer protein 3 (PsbQ), four-helix up-down bundle"/>
    <property type="match status" value="1"/>
</dbReference>
<comment type="subcellular location">
    <subcellularLocation>
        <location evidence="1">Membrane</location>
    </subcellularLocation>
</comment>
<keyword evidence="2" id="KW-0793">Thylakoid</keyword>
<dbReference type="InterPro" id="IPR023222">
    <property type="entry name" value="PsbQ-like_dom_sf"/>
</dbReference>
<reference evidence="5" key="1">
    <citation type="submission" date="2024-07" db="EMBL/GenBank/DDBJ databases">
        <authorList>
            <person name="Kim Y.J."/>
            <person name="Jeong J.Y."/>
        </authorList>
    </citation>
    <scope>NUCLEOTIDE SEQUENCE</scope>
    <source>
        <strain evidence="5">GIHE-MW2</strain>
    </source>
</reference>
<feature type="signal peptide" evidence="4">
    <location>
        <begin position="1"/>
        <end position="23"/>
    </location>
</feature>
<gene>
    <name evidence="5" type="primary">psbQ</name>
    <name evidence="5" type="ORF">ABWT76_001117</name>
</gene>
<organism evidence="5">
    <name type="scientific">Planktothricoides raciborskii GIHE-MW2</name>
    <dbReference type="NCBI Taxonomy" id="2792601"/>
    <lineage>
        <taxon>Bacteria</taxon>
        <taxon>Bacillati</taxon>
        <taxon>Cyanobacteriota</taxon>
        <taxon>Cyanophyceae</taxon>
        <taxon>Oscillatoriophycideae</taxon>
        <taxon>Oscillatoriales</taxon>
        <taxon>Oscillatoriaceae</taxon>
        <taxon>Planktothricoides</taxon>
    </lineage>
</organism>
<evidence type="ECO:0000256" key="3">
    <source>
        <dbReference type="ARBA" id="ARBA00023136"/>
    </source>
</evidence>
<dbReference type="InterPro" id="IPR017487">
    <property type="entry name" value="PSII_PsbQ_cyanobac"/>
</dbReference>
<name>A0AAU8JIL6_9CYAN</name>
<evidence type="ECO:0000256" key="4">
    <source>
        <dbReference type="SAM" id="SignalP"/>
    </source>
</evidence>
<dbReference type="NCBIfam" id="TIGR03042">
    <property type="entry name" value="PS_II_psbQ_bact"/>
    <property type="match status" value="1"/>
</dbReference>
<dbReference type="RefSeq" id="WP_054465846.1">
    <property type="nucleotide sequence ID" value="NZ_CP159837.1"/>
</dbReference>
<protein>
    <submittedName>
        <fullName evidence="5">Photosystem II protein PsbQ</fullName>
    </submittedName>
</protein>
<accession>A0AAU8JIL6</accession>
<evidence type="ECO:0000256" key="2">
    <source>
        <dbReference type="ARBA" id="ARBA00023078"/>
    </source>
</evidence>
<dbReference type="GO" id="GO:0019898">
    <property type="term" value="C:extrinsic component of membrane"/>
    <property type="evidence" value="ECO:0007669"/>
    <property type="project" value="InterPro"/>
</dbReference>
<dbReference type="InterPro" id="IPR008797">
    <property type="entry name" value="PSII_PsbQ"/>
</dbReference>
<dbReference type="Pfam" id="PF05757">
    <property type="entry name" value="PsbQ"/>
    <property type="match status" value="1"/>
</dbReference>
<dbReference type="GO" id="GO:0005509">
    <property type="term" value="F:calcium ion binding"/>
    <property type="evidence" value="ECO:0007669"/>
    <property type="project" value="InterPro"/>
</dbReference>
<dbReference type="EMBL" id="CP159837">
    <property type="protein sequence ID" value="XCM38280.1"/>
    <property type="molecule type" value="Genomic_DNA"/>
</dbReference>
<keyword evidence="3" id="KW-0472">Membrane</keyword>
<dbReference type="PROSITE" id="PS51257">
    <property type="entry name" value="PROKAR_LIPOPROTEIN"/>
    <property type="match status" value="1"/>
</dbReference>
<keyword evidence="4" id="KW-0732">Signal</keyword>
<sequence>MKRYKSILASILAVVMVFLVSCGSPTPTKPPAYTPETLEQISSYESKLLSFRDRMTELEGFIAAKDWVNVRSLIHGPLGSLRQDMSYVSRLLLLPSEQKTALAEARDIFRHLEAIDQAAEARNYALARDNYAEALKDFDRFFTLLPTS</sequence>
<feature type="chain" id="PRO_5043470817" evidence="4">
    <location>
        <begin position="24"/>
        <end position="148"/>
    </location>
</feature>